<accession>A0ABW1NH14</accession>
<organism evidence="1 2">
    <name type="scientific">Sphaerisporangium aureirubrum</name>
    <dbReference type="NCBI Taxonomy" id="1544736"/>
    <lineage>
        <taxon>Bacteria</taxon>
        <taxon>Bacillati</taxon>
        <taxon>Actinomycetota</taxon>
        <taxon>Actinomycetes</taxon>
        <taxon>Streptosporangiales</taxon>
        <taxon>Streptosporangiaceae</taxon>
        <taxon>Sphaerisporangium</taxon>
    </lineage>
</organism>
<dbReference type="EMBL" id="JBHSRF010000019">
    <property type="protein sequence ID" value="MFC6082654.1"/>
    <property type="molecule type" value="Genomic_DNA"/>
</dbReference>
<keyword evidence="2" id="KW-1185">Reference proteome</keyword>
<gene>
    <name evidence="1" type="ORF">ACFP1K_15910</name>
</gene>
<proteinExistence type="predicted"/>
<name>A0ABW1NH14_9ACTN</name>
<evidence type="ECO:0000313" key="2">
    <source>
        <dbReference type="Proteomes" id="UP001596137"/>
    </source>
</evidence>
<dbReference type="RefSeq" id="WP_380753190.1">
    <property type="nucleotide sequence ID" value="NZ_JBHSRF010000019.1"/>
</dbReference>
<evidence type="ECO:0000313" key="1">
    <source>
        <dbReference type="EMBL" id="MFC6082654.1"/>
    </source>
</evidence>
<evidence type="ECO:0008006" key="3">
    <source>
        <dbReference type="Google" id="ProtNLM"/>
    </source>
</evidence>
<comment type="caution">
    <text evidence="1">The sequence shown here is derived from an EMBL/GenBank/DDBJ whole genome shotgun (WGS) entry which is preliminary data.</text>
</comment>
<reference evidence="2" key="1">
    <citation type="journal article" date="2019" name="Int. J. Syst. Evol. Microbiol.">
        <title>The Global Catalogue of Microorganisms (GCM) 10K type strain sequencing project: providing services to taxonomists for standard genome sequencing and annotation.</title>
        <authorList>
            <consortium name="The Broad Institute Genomics Platform"/>
            <consortium name="The Broad Institute Genome Sequencing Center for Infectious Disease"/>
            <person name="Wu L."/>
            <person name="Ma J."/>
        </authorList>
    </citation>
    <scope>NUCLEOTIDE SEQUENCE [LARGE SCALE GENOMIC DNA]</scope>
    <source>
        <strain evidence="2">JCM 30346</strain>
    </source>
</reference>
<sequence>MWVVAERSEVPKGPGAGEDRTVVLEDERGVWCAAVVDGSTDKSGRIHAGATGGALAAEQVVRTLRRLPPGTAPAAAVAEITADLHRLRARWGIEDDDPLGPSAAAAVALPRQGLVWRVGDVHIGIAHPGGTWRRHDGGKAVDRALAATRAAYLHALLATGATPGDLAADDPGRTVILPVLQRQAALANRPGPYGYGALDGRPVPGRFVDVVPLPPGAHEMVLASDGYLRPDPTLEAAEHLLAESLRTDPLRIGDHPATKGVTPGARSFDDRTYLRLTRTG</sequence>
<protein>
    <recommendedName>
        <fullName evidence="3">Protein phosphatase 2C domain-containing protein</fullName>
    </recommendedName>
</protein>
<dbReference type="Proteomes" id="UP001596137">
    <property type="component" value="Unassembled WGS sequence"/>
</dbReference>